<evidence type="ECO:0000256" key="1">
    <source>
        <dbReference type="ARBA" id="ARBA00001973"/>
    </source>
</evidence>
<feature type="region of interest" description="Disordered" evidence="11">
    <location>
        <begin position="408"/>
        <end position="427"/>
    </location>
</feature>
<dbReference type="GO" id="GO:0004503">
    <property type="term" value="F:tyrosinase activity"/>
    <property type="evidence" value="ECO:0007669"/>
    <property type="project" value="UniProtKB-EC"/>
</dbReference>
<evidence type="ECO:0000256" key="6">
    <source>
        <dbReference type="ARBA" id="ARBA00023008"/>
    </source>
</evidence>
<evidence type="ECO:0000256" key="11">
    <source>
        <dbReference type="SAM" id="MobiDB-lite"/>
    </source>
</evidence>
<gene>
    <name evidence="14" type="ORF">QBC42DRAFT_238563</name>
</gene>
<evidence type="ECO:0000313" key="15">
    <source>
        <dbReference type="Proteomes" id="UP001321749"/>
    </source>
</evidence>
<dbReference type="EMBL" id="MU865223">
    <property type="protein sequence ID" value="KAK4456428.1"/>
    <property type="molecule type" value="Genomic_DNA"/>
</dbReference>
<dbReference type="PROSITE" id="PS00498">
    <property type="entry name" value="TYROSINASE_2"/>
    <property type="match status" value="1"/>
</dbReference>
<evidence type="ECO:0000256" key="10">
    <source>
        <dbReference type="ARBA" id="ARBA00048881"/>
    </source>
</evidence>
<reference evidence="14" key="2">
    <citation type="submission" date="2023-06" db="EMBL/GenBank/DDBJ databases">
        <authorList>
            <consortium name="Lawrence Berkeley National Laboratory"/>
            <person name="Mondo S.J."/>
            <person name="Hensen N."/>
            <person name="Bonometti L."/>
            <person name="Westerberg I."/>
            <person name="Brannstrom I.O."/>
            <person name="Guillou S."/>
            <person name="Cros-Aarteil S."/>
            <person name="Calhoun S."/>
            <person name="Haridas S."/>
            <person name="Kuo A."/>
            <person name="Pangilinan J."/>
            <person name="Riley R."/>
            <person name="Labutti K."/>
            <person name="Andreopoulos B."/>
            <person name="Lipzen A."/>
            <person name="Chen C."/>
            <person name="Yanf M."/>
            <person name="Daum C."/>
            <person name="Ng V."/>
            <person name="Clum A."/>
            <person name="Steindorff A."/>
            <person name="Ohm R."/>
            <person name="Martin F."/>
            <person name="Silar P."/>
            <person name="Natvig D."/>
            <person name="Lalanne C."/>
            <person name="Gautier V."/>
            <person name="Ament-Velasquez S.L."/>
            <person name="Kruys A."/>
            <person name="Hutchinson M.I."/>
            <person name="Powell A.J."/>
            <person name="Barry K."/>
            <person name="Miller A.N."/>
            <person name="Grigoriev I.V."/>
            <person name="Debuchy R."/>
            <person name="Gladieux P."/>
            <person name="Thoren M.H."/>
            <person name="Johannesson H."/>
        </authorList>
    </citation>
    <scope>NUCLEOTIDE SEQUENCE</scope>
    <source>
        <strain evidence="14">PSN324</strain>
    </source>
</reference>
<evidence type="ECO:0000256" key="7">
    <source>
        <dbReference type="ARBA" id="ARBA00023033"/>
    </source>
</evidence>
<comment type="catalytic activity">
    <reaction evidence="10">
        <text>L-tyrosine + O2 = L-dopaquinone + H2O</text>
        <dbReference type="Rhea" id="RHEA:18117"/>
        <dbReference type="ChEBI" id="CHEBI:15377"/>
        <dbReference type="ChEBI" id="CHEBI:15379"/>
        <dbReference type="ChEBI" id="CHEBI:57924"/>
        <dbReference type="ChEBI" id="CHEBI:58315"/>
        <dbReference type="EC" id="1.14.18.1"/>
    </reaction>
</comment>
<dbReference type="EC" id="1.14.18.1" evidence="3"/>
<dbReference type="PRINTS" id="PR00092">
    <property type="entry name" value="TYROSINASE"/>
</dbReference>
<dbReference type="InterPro" id="IPR041640">
    <property type="entry name" value="Tyrosinase_C"/>
</dbReference>
<dbReference type="PROSITE" id="PS00497">
    <property type="entry name" value="TYROSINASE_1"/>
    <property type="match status" value="1"/>
</dbReference>
<evidence type="ECO:0000256" key="5">
    <source>
        <dbReference type="ARBA" id="ARBA00023002"/>
    </source>
</evidence>
<dbReference type="Gene3D" id="1.10.1280.10">
    <property type="entry name" value="Di-copper center containing domain from catechol oxidase"/>
    <property type="match status" value="1"/>
</dbReference>
<keyword evidence="4" id="KW-0479">Metal-binding</keyword>
<feature type="domain" description="Tyrosinase copper-binding" evidence="12">
    <location>
        <begin position="98"/>
        <end position="115"/>
    </location>
</feature>
<dbReference type="PANTHER" id="PTHR11474">
    <property type="entry name" value="TYROSINASE FAMILY MEMBER"/>
    <property type="match status" value="1"/>
</dbReference>
<evidence type="ECO:0000256" key="8">
    <source>
        <dbReference type="ARBA" id="ARBA00023101"/>
    </source>
</evidence>
<dbReference type="Pfam" id="PF18132">
    <property type="entry name" value="Tyrosinase_C"/>
    <property type="match status" value="1"/>
</dbReference>
<evidence type="ECO:0000259" key="13">
    <source>
        <dbReference type="PROSITE" id="PS00498"/>
    </source>
</evidence>
<evidence type="ECO:0000313" key="14">
    <source>
        <dbReference type="EMBL" id="KAK4456428.1"/>
    </source>
</evidence>
<dbReference type="SUPFAM" id="SSF48056">
    <property type="entry name" value="Di-copper centre-containing domain"/>
    <property type="match status" value="1"/>
</dbReference>
<dbReference type="InterPro" id="IPR002227">
    <property type="entry name" value="Tyrosinase_Cu-bd"/>
</dbReference>
<organism evidence="14 15">
    <name type="scientific">Cladorrhinum samala</name>
    <dbReference type="NCBI Taxonomy" id="585594"/>
    <lineage>
        <taxon>Eukaryota</taxon>
        <taxon>Fungi</taxon>
        <taxon>Dikarya</taxon>
        <taxon>Ascomycota</taxon>
        <taxon>Pezizomycotina</taxon>
        <taxon>Sordariomycetes</taxon>
        <taxon>Sordariomycetidae</taxon>
        <taxon>Sordariales</taxon>
        <taxon>Podosporaceae</taxon>
        <taxon>Cladorrhinum</taxon>
    </lineage>
</organism>
<comment type="similarity">
    <text evidence="2">Belongs to the tyrosinase family.</text>
</comment>
<comment type="caution">
    <text evidence="14">The sequence shown here is derived from an EMBL/GenBank/DDBJ whole genome shotgun (WGS) entry which is preliminary data.</text>
</comment>
<evidence type="ECO:0000256" key="3">
    <source>
        <dbReference type="ARBA" id="ARBA00011906"/>
    </source>
</evidence>
<protein>
    <recommendedName>
        <fullName evidence="3">tyrosinase</fullName>
        <ecNumber evidence="3">1.14.18.1</ecNumber>
    </recommendedName>
</protein>
<reference evidence="14" key="1">
    <citation type="journal article" date="2023" name="Mol. Phylogenet. Evol.">
        <title>Genome-scale phylogeny and comparative genomics of the fungal order Sordariales.</title>
        <authorList>
            <person name="Hensen N."/>
            <person name="Bonometti L."/>
            <person name="Westerberg I."/>
            <person name="Brannstrom I.O."/>
            <person name="Guillou S."/>
            <person name="Cros-Aarteil S."/>
            <person name="Calhoun S."/>
            <person name="Haridas S."/>
            <person name="Kuo A."/>
            <person name="Mondo S."/>
            <person name="Pangilinan J."/>
            <person name="Riley R."/>
            <person name="LaButti K."/>
            <person name="Andreopoulos B."/>
            <person name="Lipzen A."/>
            <person name="Chen C."/>
            <person name="Yan M."/>
            <person name="Daum C."/>
            <person name="Ng V."/>
            <person name="Clum A."/>
            <person name="Steindorff A."/>
            <person name="Ohm R.A."/>
            <person name="Martin F."/>
            <person name="Silar P."/>
            <person name="Natvig D.O."/>
            <person name="Lalanne C."/>
            <person name="Gautier V."/>
            <person name="Ament-Velasquez S.L."/>
            <person name="Kruys A."/>
            <person name="Hutchinson M.I."/>
            <person name="Powell A.J."/>
            <person name="Barry K."/>
            <person name="Miller A.N."/>
            <person name="Grigoriev I.V."/>
            <person name="Debuchy R."/>
            <person name="Gladieux P."/>
            <person name="Hiltunen Thoren M."/>
            <person name="Johannesson H."/>
        </authorList>
    </citation>
    <scope>NUCLEOTIDE SEQUENCE</scope>
    <source>
        <strain evidence="14">PSN324</strain>
    </source>
</reference>
<dbReference type="Gene3D" id="2.60.310.20">
    <property type="match status" value="1"/>
</dbReference>
<dbReference type="InterPro" id="IPR050316">
    <property type="entry name" value="Tyrosinase/Hemocyanin"/>
</dbReference>
<comment type="cofactor">
    <cofactor evidence="1">
        <name>Cu(2+)</name>
        <dbReference type="ChEBI" id="CHEBI:29036"/>
    </cofactor>
</comment>
<dbReference type="InterPro" id="IPR008922">
    <property type="entry name" value="Di-copper_centre_dom_sf"/>
</dbReference>
<dbReference type="GO" id="GO:0046872">
    <property type="term" value="F:metal ion binding"/>
    <property type="evidence" value="ECO:0007669"/>
    <property type="project" value="UniProtKB-KW"/>
</dbReference>
<feature type="domain" description="Tyrosinase copper-binding" evidence="13">
    <location>
        <begin position="368"/>
        <end position="379"/>
    </location>
</feature>
<dbReference type="GO" id="GO:0042438">
    <property type="term" value="P:melanin biosynthetic process"/>
    <property type="evidence" value="ECO:0007669"/>
    <property type="project" value="UniProtKB-KW"/>
</dbReference>
<evidence type="ECO:0000256" key="9">
    <source>
        <dbReference type="ARBA" id="ARBA00048233"/>
    </source>
</evidence>
<dbReference type="PANTHER" id="PTHR11474:SF76">
    <property type="entry name" value="SHKT DOMAIN-CONTAINING PROTEIN"/>
    <property type="match status" value="1"/>
</dbReference>
<keyword evidence="7" id="KW-0503">Monooxygenase</keyword>
<evidence type="ECO:0000256" key="4">
    <source>
        <dbReference type="ARBA" id="ARBA00022723"/>
    </source>
</evidence>
<keyword evidence="6" id="KW-0186">Copper</keyword>
<keyword evidence="15" id="KW-1185">Reference proteome</keyword>
<evidence type="ECO:0000256" key="2">
    <source>
        <dbReference type="ARBA" id="ARBA00009928"/>
    </source>
</evidence>
<keyword evidence="8" id="KW-0470">Melanin biosynthesis</keyword>
<comment type="catalytic activity">
    <reaction evidence="9">
        <text>2 L-dopa + O2 = 2 L-dopaquinone + 2 H2O</text>
        <dbReference type="Rhea" id="RHEA:34287"/>
        <dbReference type="ChEBI" id="CHEBI:15377"/>
        <dbReference type="ChEBI" id="CHEBI:15379"/>
        <dbReference type="ChEBI" id="CHEBI:57504"/>
        <dbReference type="ChEBI" id="CHEBI:57924"/>
        <dbReference type="EC" id="1.14.18.1"/>
    </reaction>
</comment>
<dbReference type="Proteomes" id="UP001321749">
    <property type="component" value="Unassembled WGS sequence"/>
</dbReference>
<evidence type="ECO:0000259" key="12">
    <source>
        <dbReference type="PROSITE" id="PS00497"/>
    </source>
</evidence>
<accession>A0AAV9H7L1</accession>
<sequence length="717" mass="80840">MSHYAITGIQEGLDGKDTDILRKVPLRMELDEWCSSTDVVHKNQRALFFQAFNDFCRTDPTEKLSYFQIAGIHGQPFVPWDEDHTAKVENSKSGYCTHNSILFTTWHRPYMLLFEQVLYEMMDKVVDTFPEDERATLREALKSWRFPYWDWAAKKPDPNDHSKPANYNVPVVLPYKGVEIKVPPTHESRPSQRARSGQTLPPWSLVSVDTRISVSQITESFANDPAPLFQLNVCKATTRYAELGSDKNFDQRWIDGQQENKAVVDALRSLDYEVDGNQVPGSLRASPSDAFYRVVTIPKFEDFATKRLPGRTADDKPSSKEDVYASAENLHDWVHGVCGGAPVNGKTVDGKVLSIRGHMSWVPAAAFDPIFWIHHCNVDRMVAIWEVLHSGNADNWFDGSDIRDKDSGNWAIKKNQPDKPSDPLRPFHKKDGDYWTSNDVRETAPLGYTYPELEKWKYVDGQGHYDVAAHKAALNKYLHKVHNVSANAAFLARQTADPGEEGKPSLSDLQLTMTNLMPKEDIIGFDDYVVDIIYNRFALGGLPYTINIFVGKVPDQLPYAFNDPEGSLVGQVYTFSSPADQLGTDAEAGCINCRSQEAAQVLSSGTVVLTNALITRWKNQLKHTPRQKMSGSAPDVLASMRPEDVIPFLQANLRWRVTSVNGVVPREELNELRVSVAMGKADHYADRTKPSRYYDYQGAYEVTRGRPQGASPDDHLY</sequence>
<name>A0AAV9H7L1_9PEZI</name>
<dbReference type="Pfam" id="PF00264">
    <property type="entry name" value="Tyrosinase"/>
    <property type="match status" value="1"/>
</dbReference>
<proteinExistence type="inferred from homology"/>
<dbReference type="AlphaFoldDB" id="A0AAV9H7L1"/>
<keyword evidence="5" id="KW-0560">Oxidoreductase</keyword>